<gene>
    <name evidence="10" type="ORF">JR347_03830</name>
</gene>
<evidence type="ECO:0000256" key="1">
    <source>
        <dbReference type="ARBA" id="ARBA00001947"/>
    </source>
</evidence>
<dbReference type="InterPro" id="IPR045834">
    <property type="entry name" value="Csd3_N2"/>
</dbReference>
<evidence type="ECO:0000259" key="8">
    <source>
        <dbReference type="Pfam" id="PF01551"/>
    </source>
</evidence>
<keyword evidence="5" id="KW-0378">Hydrolase</keyword>
<proteinExistence type="predicted"/>
<dbReference type="InterPro" id="IPR050570">
    <property type="entry name" value="Cell_wall_metabolism_enzyme"/>
</dbReference>
<dbReference type="RefSeq" id="WP_205722727.1">
    <property type="nucleotide sequence ID" value="NZ_CP070608.1"/>
</dbReference>
<evidence type="ECO:0000259" key="9">
    <source>
        <dbReference type="Pfam" id="PF19425"/>
    </source>
</evidence>
<dbReference type="CDD" id="cd12797">
    <property type="entry name" value="M23_peptidase"/>
    <property type="match status" value="1"/>
</dbReference>
<accession>A0A974WGQ2</accession>
<protein>
    <submittedName>
        <fullName evidence="10">Peptidoglycan DD-metalloendopeptidase family protein</fullName>
    </submittedName>
</protein>
<keyword evidence="7" id="KW-0482">Metalloprotease</keyword>
<feature type="domain" description="M23ase beta-sheet core" evidence="8">
    <location>
        <begin position="286"/>
        <end position="381"/>
    </location>
</feature>
<dbReference type="Pfam" id="PF01551">
    <property type="entry name" value="Peptidase_M23"/>
    <property type="match status" value="1"/>
</dbReference>
<evidence type="ECO:0000256" key="3">
    <source>
        <dbReference type="ARBA" id="ARBA00022670"/>
    </source>
</evidence>
<dbReference type="AlphaFoldDB" id="A0A974WGQ2"/>
<dbReference type="Gene3D" id="3.10.450.350">
    <property type="match status" value="1"/>
</dbReference>
<dbReference type="InterPro" id="IPR016047">
    <property type="entry name" value="M23ase_b-sheet_dom"/>
</dbReference>
<keyword evidence="11" id="KW-1185">Reference proteome</keyword>
<evidence type="ECO:0000256" key="5">
    <source>
        <dbReference type="ARBA" id="ARBA00022801"/>
    </source>
</evidence>
<dbReference type="EMBL" id="CP070608">
    <property type="protein sequence ID" value="QSE98219.1"/>
    <property type="molecule type" value="Genomic_DNA"/>
</dbReference>
<dbReference type="KEGG" id="fuv:JR347_03830"/>
<keyword evidence="4" id="KW-0479">Metal-binding</keyword>
<dbReference type="GO" id="GO:0046872">
    <property type="term" value="F:metal ion binding"/>
    <property type="evidence" value="ECO:0007669"/>
    <property type="project" value="UniProtKB-KW"/>
</dbReference>
<keyword evidence="3" id="KW-0645">Protease</keyword>
<dbReference type="GO" id="GO:0030313">
    <property type="term" value="C:cell envelope"/>
    <property type="evidence" value="ECO:0007669"/>
    <property type="project" value="UniProtKB-SubCell"/>
</dbReference>
<dbReference type="Proteomes" id="UP000662783">
    <property type="component" value="Chromosome"/>
</dbReference>
<feature type="domain" description="Csd3-like second N-terminal" evidence="9">
    <location>
        <begin position="155"/>
        <end position="272"/>
    </location>
</feature>
<dbReference type="PANTHER" id="PTHR21666">
    <property type="entry name" value="PEPTIDASE-RELATED"/>
    <property type="match status" value="1"/>
</dbReference>
<reference evidence="10" key="1">
    <citation type="submission" date="2021-02" db="EMBL/GenBank/DDBJ databases">
        <title>Fulvivirga sp. S481 isolated from sea water.</title>
        <authorList>
            <person name="Bae S.S."/>
            <person name="Baek K."/>
        </authorList>
    </citation>
    <scope>NUCLEOTIDE SEQUENCE</scope>
    <source>
        <strain evidence="10">S481</strain>
    </source>
</reference>
<dbReference type="SUPFAM" id="SSF51261">
    <property type="entry name" value="Duplicated hybrid motif"/>
    <property type="match status" value="1"/>
</dbReference>
<evidence type="ECO:0000256" key="4">
    <source>
        <dbReference type="ARBA" id="ARBA00022723"/>
    </source>
</evidence>
<dbReference type="PANTHER" id="PTHR21666:SF288">
    <property type="entry name" value="CELL DIVISION PROTEIN YTFB"/>
    <property type="match status" value="1"/>
</dbReference>
<evidence type="ECO:0000256" key="2">
    <source>
        <dbReference type="ARBA" id="ARBA00004196"/>
    </source>
</evidence>
<dbReference type="InterPro" id="IPR011055">
    <property type="entry name" value="Dup_hybrid_motif"/>
</dbReference>
<dbReference type="GO" id="GO:0006508">
    <property type="term" value="P:proteolysis"/>
    <property type="evidence" value="ECO:0007669"/>
    <property type="project" value="UniProtKB-KW"/>
</dbReference>
<keyword evidence="6" id="KW-0862">Zinc</keyword>
<dbReference type="Pfam" id="PF19425">
    <property type="entry name" value="Csd3_N2"/>
    <property type="match status" value="1"/>
</dbReference>
<evidence type="ECO:0000256" key="7">
    <source>
        <dbReference type="ARBA" id="ARBA00023049"/>
    </source>
</evidence>
<comment type="cofactor">
    <cofactor evidence="1">
        <name>Zn(2+)</name>
        <dbReference type="ChEBI" id="CHEBI:29105"/>
    </cofactor>
</comment>
<organism evidence="10 11">
    <name type="scientific">Fulvivirga lutea</name>
    <dbReference type="NCBI Taxonomy" id="2810512"/>
    <lineage>
        <taxon>Bacteria</taxon>
        <taxon>Pseudomonadati</taxon>
        <taxon>Bacteroidota</taxon>
        <taxon>Cytophagia</taxon>
        <taxon>Cytophagales</taxon>
        <taxon>Fulvivirgaceae</taxon>
        <taxon>Fulvivirga</taxon>
    </lineage>
</organism>
<sequence length="429" mass="48700">MSKRNLSILLLLLITAALYFILPRFDHSVPEPPIVEKIDSVEVAPKYEPKILYGMVVDSLVIIEDKIKRNQNIAEILTAHNVTNEAIFKLAKASKSVFDVRKLVANKKYTLICERDSLKTAKAFVYEHNPVEYVVFNLKDTISVEKKQKEIEIVEKGISGIIEYNLATTMSELGLSAQLTDAFVDVFAWQIDFFRLQKGDKFKLIYEDHLVEGQPIGTGKIKSIYFEHFGNDFYAFHYDQGDGIDYFDENGNSLRKALLKYPLDFTRISSRYSGNRYHPVQKRWKAHRGTDFAAPRGTPIRAVGDGIILEARYQKYNGNYVKLKHNATYTTQYLHMSAIKSGVKPGKKVRQGEIIGYVGSTGLATGNHLCYRFWKNGVQIDALKVDLPPSAPIKEENKVDFNASIQSMMAQLASIEFKEETEPLYASAK</sequence>
<evidence type="ECO:0000313" key="11">
    <source>
        <dbReference type="Proteomes" id="UP000662783"/>
    </source>
</evidence>
<dbReference type="GO" id="GO:0004222">
    <property type="term" value="F:metalloendopeptidase activity"/>
    <property type="evidence" value="ECO:0007669"/>
    <property type="project" value="TreeGrafter"/>
</dbReference>
<evidence type="ECO:0000313" key="10">
    <source>
        <dbReference type="EMBL" id="QSE98219.1"/>
    </source>
</evidence>
<dbReference type="Gene3D" id="2.70.70.10">
    <property type="entry name" value="Glucose Permease (Domain IIA)"/>
    <property type="match status" value="1"/>
</dbReference>
<name>A0A974WGQ2_9BACT</name>
<evidence type="ECO:0000256" key="6">
    <source>
        <dbReference type="ARBA" id="ARBA00022833"/>
    </source>
</evidence>
<comment type="subcellular location">
    <subcellularLocation>
        <location evidence="2">Cell envelope</location>
    </subcellularLocation>
</comment>